<evidence type="ECO:0000259" key="4">
    <source>
        <dbReference type="PROSITE" id="PS01124"/>
    </source>
</evidence>
<dbReference type="PROSITE" id="PS01124">
    <property type="entry name" value="HTH_ARAC_FAMILY_2"/>
    <property type="match status" value="1"/>
</dbReference>
<dbReference type="PRINTS" id="PR00032">
    <property type="entry name" value="HTHARAC"/>
</dbReference>
<keyword evidence="2" id="KW-0238">DNA-binding</keyword>
<dbReference type="InterPro" id="IPR032687">
    <property type="entry name" value="AraC-type_N"/>
</dbReference>
<dbReference type="Pfam" id="PF12625">
    <property type="entry name" value="Arabinose_bd"/>
    <property type="match status" value="1"/>
</dbReference>
<organism evidence="5 6">
    <name type="scientific">Undibacterium umbellatum</name>
    <dbReference type="NCBI Taxonomy" id="2762300"/>
    <lineage>
        <taxon>Bacteria</taxon>
        <taxon>Pseudomonadati</taxon>
        <taxon>Pseudomonadota</taxon>
        <taxon>Betaproteobacteria</taxon>
        <taxon>Burkholderiales</taxon>
        <taxon>Oxalobacteraceae</taxon>
        <taxon>Undibacterium</taxon>
    </lineage>
</organism>
<dbReference type="Gene3D" id="1.10.10.60">
    <property type="entry name" value="Homeodomain-like"/>
    <property type="match status" value="1"/>
</dbReference>
<evidence type="ECO:0000256" key="3">
    <source>
        <dbReference type="ARBA" id="ARBA00023163"/>
    </source>
</evidence>
<dbReference type="InterPro" id="IPR018060">
    <property type="entry name" value="HTH_AraC"/>
</dbReference>
<dbReference type="Proteomes" id="UP000646911">
    <property type="component" value="Unassembled WGS sequence"/>
</dbReference>
<evidence type="ECO:0000313" key="6">
    <source>
        <dbReference type="Proteomes" id="UP000646911"/>
    </source>
</evidence>
<dbReference type="SUPFAM" id="SSF46689">
    <property type="entry name" value="Homeodomain-like"/>
    <property type="match status" value="1"/>
</dbReference>
<comment type="caution">
    <text evidence="5">The sequence shown here is derived from an EMBL/GenBank/DDBJ whole genome shotgun (WGS) entry which is preliminary data.</text>
</comment>
<evidence type="ECO:0000256" key="2">
    <source>
        <dbReference type="ARBA" id="ARBA00023125"/>
    </source>
</evidence>
<keyword evidence="3" id="KW-0804">Transcription</keyword>
<gene>
    <name evidence="5" type="ORF">H8L47_00070</name>
</gene>
<accession>A0ABR6Z355</accession>
<dbReference type="SMART" id="SM00342">
    <property type="entry name" value="HTH_ARAC"/>
    <property type="match status" value="1"/>
</dbReference>
<dbReference type="PANTHER" id="PTHR47894:SF1">
    <property type="entry name" value="HTH-TYPE TRANSCRIPTIONAL REGULATOR VQSM"/>
    <property type="match status" value="1"/>
</dbReference>
<protein>
    <submittedName>
        <fullName evidence="5">AraC family transcriptional regulator</fullName>
    </submittedName>
</protein>
<sequence>MPNSHTGSVAGNRAAGRVAAAYLQPLLELANECGLDLRTLATMAGMAEDALSTLQESIAAADYIRLLDAGAELSKDPHFGLHVGERVKLGTYNVYGMILMSCKDFEQAFQQTMRYEGLAHDLGRSALVVDDVATEYQWHSHYPQASRHLVESVFAGIRVFGNWFAGTILPDAPVHFRHASPEDLGEHQRLFGAEVYFDATINCARFPTSLLSWPVPNADVSMYPVLQRHAEQLLKQKQQAQQDGGIVAQVRAAISNNMAQDQARLPLIAQELLLSQRTLQRKLSEAGISFQQILDQTRKDTAIDYLQKTGFSLADIAFLLGYQEQSAFNHAFKEWTGASPGAYREKHFSRK</sequence>
<name>A0ABR6Z355_9BURK</name>
<keyword evidence="6" id="KW-1185">Reference proteome</keyword>
<dbReference type="InterPro" id="IPR020449">
    <property type="entry name" value="Tscrpt_reg_AraC-type_HTH"/>
</dbReference>
<dbReference type="Pfam" id="PF12833">
    <property type="entry name" value="HTH_18"/>
    <property type="match status" value="1"/>
</dbReference>
<feature type="domain" description="HTH araC/xylS-type" evidence="4">
    <location>
        <begin position="248"/>
        <end position="346"/>
    </location>
</feature>
<evidence type="ECO:0000313" key="5">
    <source>
        <dbReference type="EMBL" id="MBC3905949.1"/>
    </source>
</evidence>
<keyword evidence="1" id="KW-0805">Transcription regulation</keyword>
<dbReference type="PANTHER" id="PTHR47894">
    <property type="entry name" value="HTH-TYPE TRANSCRIPTIONAL REGULATOR GADX"/>
    <property type="match status" value="1"/>
</dbReference>
<evidence type="ECO:0000256" key="1">
    <source>
        <dbReference type="ARBA" id="ARBA00023015"/>
    </source>
</evidence>
<dbReference type="RefSeq" id="WP_186951213.1">
    <property type="nucleotide sequence ID" value="NZ_JACOFX010000001.1"/>
</dbReference>
<reference evidence="5 6" key="1">
    <citation type="submission" date="2020-08" db="EMBL/GenBank/DDBJ databases">
        <title>Novel species isolated from subtropical streams in China.</title>
        <authorList>
            <person name="Lu H."/>
        </authorList>
    </citation>
    <scope>NUCLEOTIDE SEQUENCE [LARGE SCALE GENOMIC DNA]</scope>
    <source>
        <strain evidence="5 6">NL8W</strain>
    </source>
</reference>
<proteinExistence type="predicted"/>
<dbReference type="InterPro" id="IPR009057">
    <property type="entry name" value="Homeodomain-like_sf"/>
</dbReference>
<dbReference type="EMBL" id="JACOFX010000001">
    <property type="protein sequence ID" value="MBC3905949.1"/>
    <property type="molecule type" value="Genomic_DNA"/>
</dbReference>